<evidence type="ECO:0000313" key="1">
    <source>
        <dbReference type="EMBL" id="KUK16850.1"/>
    </source>
</evidence>
<dbReference type="AlphaFoldDB" id="A0A101EK54"/>
<comment type="caution">
    <text evidence="1">The sequence shown here is derived from an EMBL/GenBank/DDBJ whole genome shotgun (WGS) entry which is preliminary data.</text>
</comment>
<accession>A0A101EK54</accession>
<gene>
    <name evidence="1" type="ORF">XD54_1852</name>
</gene>
<evidence type="ECO:0000313" key="2">
    <source>
        <dbReference type="Proteomes" id="UP000053911"/>
    </source>
</evidence>
<sequence>MKLRLKKYSKNFKMDASELFPAILIKNFVGGSEDEEDCGES</sequence>
<protein>
    <submittedName>
        <fullName evidence="1">Uncharacterized protein</fullName>
    </submittedName>
</protein>
<dbReference type="EMBL" id="LGFD01000055">
    <property type="protein sequence ID" value="KUK16850.1"/>
    <property type="molecule type" value="Genomic_DNA"/>
</dbReference>
<reference evidence="2" key="1">
    <citation type="journal article" date="2015" name="MBio">
        <title>Genome-Resolved Metagenomic Analysis Reveals Roles for Candidate Phyla and Other Microbial Community Members in Biogeochemical Transformations in Oil Reservoirs.</title>
        <authorList>
            <person name="Hu P."/>
            <person name="Tom L."/>
            <person name="Singh A."/>
            <person name="Thomas B.C."/>
            <person name="Baker B.J."/>
            <person name="Piceno Y.M."/>
            <person name="Andersen G.L."/>
            <person name="Banfield J.F."/>
        </authorList>
    </citation>
    <scope>NUCLEOTIDE SEQUENCE [LARGE SCALE GENOMIC DNA]</scope>
</reference>
<organism evidence="1 2">
    <name type="scientific">Thermococcus sibiricus</name>
    <dbReference type="NCBI Taxonomy" id="172049"/>
    <lineage>
        <taxon>Archaea</taxon>
        <taxon>Methanobacteriati</taxon>
        <taxon>Methanobacteriota</taxon>
        <taxon>Thermococci</taxon>
        <taxon>Thermococcales</taxon>
        <taxon>Thermococcaceae</taxon>
        <taxon>Thermococcus</taxon>
    </lineage>
</organism>
<proteinExistence type="predicted"/>
<name>A0A101EK54_9EURY</name>
<dbReference type="Proteomes" id="UP000053911">
    <property type="component" value="Unassembled WGS sequence"/>
</dbReference>